<keyword evidence="4" id="KW-1133">Transmembrane helix</keyword>
<evidence type="ECO:0000256" key="2">
    <source>
        <dbReference type="ARBA" id="ARBA00038350"/>
    </source>
</evidence>
<evidence type="ECO:0000256" key="3">
    <source>
        <dbReference type="SAM" id="MobiDB-lite"/>
    </source>
</evidence>
<feature type="transmembrane region" description="Helical" evidence="4">
    <location>
        <begin position="331"/>
        <end position="355"/>
    </location>
</feature>
<feature type="compositionally biased region" description="Polar residues" evidence="3">
    <location>
        <begin position="256"/>
        <end position="267"/>
    </location>
</feature>
<organism evidence="6">
    <name type="scientific">Spumella elongata</name>
    <dbReference type="NCBI Taxonomy" id="89044"/>
    <lineage>
        <taxon>Eukaryota</taxon>
        <taxon>Sar</taxon>
        <taxon>Stramenopiles</taxon>
        <taxon>Ochrophyta</taxon>
        <taxon>Chrysophyceae</taxon>
        <taxon>Chromulinales</taxon>
        <taxon>Chromulinaceae</taxon>
        <taxon>Spumella</taxon>
    </lineage>
</organism>
<dbReference type="GO" id="GO:0015937">
    <property type="term" value="P:coenzyme A biosynthetic process"/>
    <property type="evidence" value="ECO:0007669"/>
    <property type="project" value="UniProtKB-KW"/>
</dbReference>
<keyword evidence="4" id="KW-0812">Transmembrane</keyword>
<dbReference type="AlphaFoldDB" id="A0A7S3H999"/>
<proteinExistence type="inferred from homology"/>
<dbReference type="InterPro" id="IPR003382">
    <property type="entry name" value="Flavoprotein"/>
</dbReference>
<feature type="region of interest" description="Disordered" evidence="3">
    <location>
        <begin position="238"/>
        <end position="294"/>
    </location>
</feature>
<name>A0A7S3H999_9STRA</name>
<evidence type="ECO:0000259" key="5">
    <source>
        <dbReference type="Pfam" id="PF02441"/>
    </source>
</evidence>
<accession>A0A7S3H999</accession>
<dbReference type="PANTHER" id="PTHR14359">
    <property type="entry name" value="HOMO-OLIGOMERIC FLAVIN CONTAINING CYS DECARBOXYLASE FAMILY"/>
    <property type="match status" value="1"/>
</dbReference>
<dbReference type="Gene3D" id="3.40.50.1950">
    <property type="entry name" value="Flavin prenyltransferase-like"/>
    <property type="match status" value="1"/>
</dbReference>
<evidence type="ECO:0000256" key="1">
    <source>
        <dbReference type="ARBA" id="ARBA00022993"/>
    </source>
</evidence>
<evidence type="ECO:0000256" key="4">
    <source>
        <dbReference type="SAM" id="Phobius"/>
    </source>
</evidence>
<dbReference type="GO" id="GO:0004633">
    <property type="term" value="F:phosphopantothenoylcysteine decarboxylase activity"/>
    <property type="evidence" value="ECO:0007669"/>
    <property type="project" value="TreeGrafter"/>
</dbReference>
<dbReference type="Pfam" id="PF02441">
    <property type="entry name" value="Flavoprotein"/>
    <property type="match status" value="1"/>
</dbReference>
<dbReference type="SUPFAM" id="SSF52507">
    <property type="entry name" value="Homo-oligomeric flavin-containing Cys decarboxylases, HFCD"/>
    <property type="match status" value="1"/>
</dbReference>
<evidence type="ECO:0000313" key="6">
    <source>
        <dbReference type="EMBL" id="CAE0288701.1"/>
    </source>
</evidence>
<reference evidence="6" key="1">
    <citation type="submission" date="2021-01" db="EMBL/GenBank/DDBJ databases">
        <authorList>
            <person name="Corre E."/>
            <person name="Pelletier E."/>
            <person name="Niang G."/>
            <person name="Scheremetjew M."/>
            <person name="Finn R."/>
            <person name="Kale V."/>
            <person name="Holt S."/>
            <person name="Cochrane G."/>
            <person name="Meng A."/>
            <person name="Brown T."/>
            <person name="Cohen L."/>
        </authorList>
    </citation>
    <scope>NUCLEOTIDE SEQUENCE</scope>
    <source>
        <strain evidence="6">CCAP 955/1</strain>
    </source>
</reference>
<sequence>MSSESVSTLETSSVTNLKGKVPKCLIACSGSVATLKIPELVAELSSHFEVMIICTTSAAFFLEKAQVYNEVAWKKFEIAGGWNLVLKDEDEWQMWNTIGNSVLHIEMRRWADVLIVAPASANVIAKSSYGIADNFVLSVMRAWDFRKPCILCPAMNTVMWTHPSTQESLSRLQAWGWEVLGPVEKTLACNEKGNGAMVSVQDIKTFLINKFSGQSPGTPHELTGSNLQLHSMLLNTSSSTCPPAVASKENHHSNSKQEQVNKLNSKVPSKGTPPAKEHPERAPVEHQVNQLATSETKPVIASTATTTPVDKKPTVGRVRQSSVFTMVMNNFLLGVGVGVGMMGVTAVLGVVLSFFRATAPGAGGLRIGGGDRNSFGIAV</sequence>
<keyword evidence="4" id="KW-0472">Membrane</keyword>
<protein>
    <recommendedName>
        <fullName evidence="5">Flavoprotein domain-containing protein</fullName>
    </recommendedName>
</protein>
<dbReference type="PANTHER" id="PTHR14359:SF6">
    <property type="entry name" value="PHOSPHOPANTOTHENOYLCYSTEINE DECARBOXYLASE"/>
    <property type="match status" value="1"/>
</dbReference>
<feature type="compositionally biased region" description="Basic and acidic residues" evidence="3">
    <location>
        <begin position="275"/>
        <end position="284"/>
    </location>
</feature>
<gene>
    <name evidence="6" type="ORF">SELO1098_LOCUS17544</name>
</gene>
<dbReference type="GO" id="GO:0010181">
    <property type="term" value="F:FMN binding"/>
    <property type="evidence" value="ECO:0007669"/>
    <property type="project" value="TreeGrafter"/>
</dbReference>
<comment type="similarity">
    <text evidence="2">Belongs to the HFCD (homooligomeric flavin containing Cys decarboxylase) superfamily.</text>
</comment>
<keyword evidence="1" id="KW-0173">Coenzyme A biosynthesis</keyword>
<dbReference type="EMBL" id="HBIC01034487">
    <property type="protein sequence ID" value="CAE0288701.1"/>
    <property type="molecule type" value="Transcribed_RNA"/>
</dbReference>
<dbReference type="GO" id="GO:0071513">
    <property type="term" value="C:phosphopantothenoylcysteine decarboxylase complex"/>
    <property type="evidence" value="ECO:0007669"/>
    <property type="project" value="TreeGrafter"/>
</dbReference>
<dbReference type="InterPro" id="IPR036551">
    <property type="entry name" value="Flavin_trans-like"/>
</dbReference>
<feature type="domain" description="Flavoprotein" evidence="5">
    <location>
        <begin position="23"/>
        <end position="203"/>
    </location>
</feature>